<evidence type="ECO:0000313" key="3">
    <source>
        <dbReference type="Proteomes" id="UP000077315"/>
    </source>
</evidence>
<dbReference type="GeneID" id="28992223"/>
<reference evidence="3" key="1">
    <citation type="submission" date="2015-06" db="EMBL/GenBank/DDBJ databases">
        <title>Expansion of signal transduction pathways in fungi by whole-genome duplication.</title>
        <authorList>
            <consortium name="DOE Joint Genome Institute"/>
            <person name="Corrochano L.M."/>
            <person name="Kuo A."/>
            <person name="Marcet-Houben M."/>
            <person name="Polaino S."/>
            <person name="Salamov A."/>
            <person name="Villalobos J.M."/>
            <person name="Alvarez M.I."/>
            <person name="Avalos J."/>
            <person name="Benito E.P."/>
            <person name="Benoit I."/>
            <person name="Burger G."/>
            <person name="Camino L.P."/>
            <person name="Canovas D."/>
            <person name="Cerda-Olmedo E."/>
            <person name="Cheng J.-F."/>
            <person name="Dominguez A."/>
            <person name="Elias M."/>
            <person name="Eslava A.P."/>
            <person name="Glaser F."/>
            <person name="Grimwood J."/>
            <person name="Gutierrez G."/>
            <person name="Heitman J."/>
            <person name="Henrissat B."/>
            <person name="Iturriaga E.A."/>
            <person name="Lang B.F."/>
            <person name="Lavin J.L."/>
            <person name="Lee S."/>
            <person name="Li W."/>
            <person name="Lindquist E."/>
            <person name="Lopez-Garcia S."/>
            <person name="Luque E.M."/>
            <person name="Marcos A.T."/>
            <person name="Martin J."/>
            <person name="McCluskey K."/>
            <person name="Medina H.R."/>
            <person name="Miralles-Duran A."/>
            <person name="Miyazaki A."/>
            <person name="Munoz-Torres E."/>
            <person name="Oguiza J.A."/>
            <person name="Ohm R."/>
            <person name="Olmedo M."/>
            <person name="Orejas M."/>
            <person name="Ortiz-Castellanos L."/>
            <person name="Pisabarro A.G."/>
            <person name="Rodriguez-Romero J."/>
            <person name="Ruiz-Herrera J."/>
            <person name="Ruiz-Vazquez R."/>
            <person name="Sanz C."/>
            <person name="Schackwitz W."/>
            <person name="Schmutz J."/>
            <person name="Shahriari M."/>
            <person name="Shelest E."/>
            <person name="Silva-Franco F."/>
            <person name="Soanes D."/>
            <person name="Syed K."/>
            <person name="Tagua V.G."/>
            <person name="Talbot N.J."/>
            <person name="Thon M."/>
            <person name="De vries R.P."/>
            <person name="Wiebenga A."/>
            <person name="Yadav J.S."/>
            <person name="Braun E.L."/>
            <person name="Baker S."/>
            <person name="Garre V."/>
            <person name="Horwitz B."/>
            <person name="Torres-Martinez S."/>
            <person name="Idnurm A."/>
            <person name="Herrera-Estrella A."/>
            <person name="Gabaldon T."/>
            <person name="Grigoriev I.V."/>
        </authorList>
    </citation>
    <scope>NUCLEOTIDE SEQUENCE [LARGE SCALE GENOMIC DNA]</scope>
    <source>
        <strain evidence="3">NRRL 1555(-)</strain>
    </source>
</reference>
<dbReference type="RefSeq" id="XP_018292475.1">
    <property type="nucleotide sequence ID" value="XM_018431317.1"/>
</dbReference>
<keyword evidence="3" id="KW-1185">Reference proteome</keyword>
<organism evidence="2 3">
    <name type="scientific">Phycomyces blakesleeanus (strain ATCC 8743b / DSM 1359 / FGSC 10004 / NBRC 33097 / NRRL 1555)</name>
    <dbReference type="NCBI Taxonomy" id="763407"/>
    <lineage>
        <taxon>Eukaryota</taxon>
        <taxon>Fungi</taxon>
        <taxon>Fungi incertae sedis</taxon>
        <taxon>Mucoromycota</taxon>
        <taxon>Mucoromycotina</taxon>
        <taxon>Mucoromycetes</taxon>
        <taxon>Mucorales</taxon>
        <taxon>Phycomycetaceae</taxon>
        <taxon>Phycomyces</taxon>
    </lineage>
</organism>
<dbReference type="OrthoDB" id="2276242at2759"/>
<accession>A0A162XEW3</accession>
<feature type="compositionally biased region" description="Basic and acidic residues" evidence="1">
    <location>
        <begin position="143"/>
        <end position="153"/>
    </location>
</feature>
<evidence type="ECO:0000256" key="1">
    <source>
        <dbReference type="SAM" id="MobiDB-lite"/>
    </source>
</evidence>
<dbReference type="EMBL" id="KV440979">
    <property type="protein sequence ID" value="OAD74435.1"/>
    <property type="molecule type" value="Genomic_DNA"/>
</dbReference>
<dbReference type="VEuPathDB" id="FungiDB:PHYBLDRAFT_144888"/>
<feature type="region of interest" description="Disordered" evidence="1">
    <location>
        <begin position="126"/>
        <end position="204"/>
    </location>
</feature>
<name>A0A162XEW3_PHYB8</name>
<gene>
    <name evidence="2" type="ORF">PHYBLDRAFT_144888</name>
</gene>
<sequence>MESTIEKNDLIAQKELYLVKEPLPTFPINGFSERTIAVEVLKNYATANNFSLVVKESKPTMVHLKCSKGGSYKNKHKVEDTKRKRKKNSSLIGCPYLLKLSFKKKVQGYLPLKQCHLEEAYHNHPLSPTPSTIPLKPRLPEASVEKNVVEKSPNRAILETPNPQKNNTIENDDAHKPKIQSGRVLRSHSRRIPSKSSTKMPIGL</sequence>
<evidence type="ECO:0008006" key="4">
    <source>
        <dbReference type="Google" id="ProtNLM"/>
    </source>
</evidence>
<protein>
    <recommendedName>
        <fullName evidence="4">FAR1 domain-containing protein</fullName>
    </recommendedName>
</protein>
<proteinExistence type="predicted"/>
<feature type="compositionally biased region" description="Polar residues" evidence="1">
    <location>
        <begin position="194"/>
        <end position="204"/>
    </location>
</feature>
<evidence type="ECO:0000313" key="2">
    <source>
        <dbReference type="EMBL" id="OAD74435.1"/>
    </source>
</evidence>
<dbReference type="InParanoid" id="A0A162XEW3"/>
<dbReference type="Proteomes" id="UP000077315">
    <property type="component" value="Unassembled WGS sequence"/>
</dbReference>
<dbReference type="AlphaFoldDB" id="A0A162XEW3"/>